<accession>A0AAU9PMJ8</accession>
<feature type="region of interest" description="Disordered" evidence="1">
    <location>
        <begin position="54"/>
        <end position="132"/>
    </location>
</feature>
<protein>
    <submittedName>
        <fullName evidence="2">Uncharacterized protein</fullName>
    </submittedName>
</protein>
<keyword evidence="3" id="KW-1185">Reference proteome</keyword>
<evidence type="ECO:0000313" key="3">
    <source>
        <dbReference type="Proteomes" id="UP001157418"/>
    </source>
</evidence>
<evidence type="ECO:0000256" key="1">
    <source>
        <dbReference type="SAM" id="MobiDB-lite"/>
    </source>
</evidence>
<comment type="caution">
    <text evidence="2">The sequence shown here is derived from an EMBL/GenBank/DDBJ whole genome shotgun (WGS) entry which is preliminary data.</text>
</comment>
<reference evidence="2 3" key="1">
    <citation type="submission" date="2022-01" db="EMBL/GenBank/DDBJ databases">
        <authorList>
            <person name="Xiong W."/>
            <person name="Schranz E."/>
        </authorList>
    </citation>
    <scope>NUCLEOTIDE SEQUENCE [LARGE SCALE GENOMIC DNA]</scope>
</reference>
<dbReference type="AlphaFoldDB" id="A0AAU9PMJ8"/>
<proteinExistence type="predicted"/>
<feature type="compositionally biased region" description="Acidic residues" evidence="1">
    <location>
        <begin position="64"/>
        <end position="91"/>
    </location>
</feature>
<sequence length="132" mass="14883">MERLLDQETNEKVDSQVDEFKYKRGLFGYNAALTSYLKRPPEVEEKVCLKEEARSDDPLIVEELPSDDEWLADPSIEDDENSEEVGTDEVATDVGTSASSSSKRRKGVQLNLVDEDDELDGQMEDDDDLGFC</sequence>
<organism evidence="2 3">
    <name type="scientific">Lactuca virosa</name>
    <dbReference type="NCBI Taxonomy" id="75947"/>
    <lineage>
        <taxon>Eukaryota</taxon>
        <taxon>Viridiplantae</taxon>
        <taxon>Streptophyta</taxon>
        <taxon>Embryophyta</taxon>
        <taxon>Tracheophyta</taxon>
        <taxon>Spermatophyta</taxon>
        <taxon>Magnoliopsida</taxon>
        <taxon>eudicotyledons</taxon>
        <taxon>Gunneridae</taxon>
        <taxon>Pentapetalae</taxon>
        <taxon>asterids</taxon>
        <taxon>campanulids</taxon>
        <taxon>Asterales</taxon>
        <taxon>Asteraceae</taxon>
        <taxon>Cichorioideae</taxon>
        <taxon>Cichorieae</taxon>
        <taxon>Lactucinae</taxon>
        <taxon>Lactuca</taxon>
    </lineage>
</organism>
<dbReference type="Proteomes" id="UP001157418">
    <property type="component" value="Unassembled WGS sequence"/>
</dbReference>
<gene>
    <name evidence="2" type="ORF">LVIROSA_LOCUS36680</name>
</gene>
<feature type="compositionally biased region" description="Acidic residues" evidence="1">
    <location>
        <begin position="113"/>
        <end position="132"/>
    </location>
</feature>
<evidence type="ECO:0000313" key="2">
    <source>
        <dbReference type="EMBL" id="CAH1451317.1"/>
    </source>
</evidence>
<dbReference type="EMBL" id="CAKMRJ010005745">
    <property type="protein sequence ID" value="CAH1451317.1"/>
    <property type="molecule type" value="Genomic_DNA"/>
</dbReference>
<name>A0AAU9PMJ8_9ASTR</name>